<organism evidence="2 3">
    <name type="scientific">Bacillus mycoides (strain KBAB4)</name>
    <name type="common">Bacillus weihenstephanensis</name>
    <dbReference type="NCBI Taxonomy" id="315730"/>
    <lineage>
        <taxon>Bacteria</taxon>
        <taxon>Bacillati</taxon>
        <taxon>Bacillota</taxon>
        <taxon>Bacilli</taxon>
        <taxon>Bacillales</taxon>
        <taxon>Bacillaceae</taxon>
        <taxon>Bacillus</taxon>
        <taxon>Bacillus cereus group</taxon>
    </lineage>
</organism>
<accession>A9VM16</accession>
<dbReference type="HOGENOM" id="CLU_2894254_0_0_9"/>
<dbReference type="EMBL" id="CP000903">
    <property type="protein sequence ID" value="ABY45789.1"/>
    <property type="molecule type" value="Genomic_DNA"/>
</dbReference>
<reference evidence="2 3" key="1">
    <citation type="journal article" date="2008" name="Chem. Biol. Interact.">
        <title>Extending the Bacillus cereus group genomics to putative food-borne pathogens of different toxicity.</title>
        <authorList>
            <person name="Lapidus A."/>
            <person name="Goltsman E."/>
            <person name="Auger S."/>
            <person name="Galleron N."/>
            <person name="Segurens B."/>
            <person name="Dossat C."/>
            <person name="Land M.L."/>
            <person name="Broussolle V."/>
            <person name="Brillard J."/>
            <person name="Guinebretiere M.H."/>
            <person name="Sanchis V."/>
            <person name="Nguen-The C."/>
            <person name="Lereclus D."/>
            <person name="Richardson P."/>
            <person name="Wincker P."/>
            <person name="Weissenbach J."/>
            <person name="Ehrlich S.D."/>
            <person name="Sorokin A."/>
        </authorList>
    </citation>
    <scope>NUCLEOTIDE SEQUENCE [LARGE SCALE GENOMIC DNA]</scope>
    <source>
        <strain evidence="2 3">KBAB4</strain>
    </source>
</reference>
<name>A9VM16_BACMK</name>
<evidence type="ECO:0000313" key="2">
    <source>
        <dbReference type="EMBL" id="ABY45789.1"/>
    </source>
</evidence>
<evidence type="ECO:0000256" key="1">
    <source>
        <dbReference type="SAM" id="Phobius"/>
    </source>
</evidence>
<proteinExistence type="predicted"/>
<protein>
    <submittedName>
        <fullName evidence="2">Uncharacterized protein</fullName>
    </submittedName>
</protein>
<keyword evidence="1" id="KW-0812">Transmembrane</keyword>
<feature type="transmembrane region" description="Helical" evidence="1">
    <location>
        <begin position="9"/>
        <end position="28"/>
    </location>
</feature>
<evidence type="ECO:0000313" key="3">
    <source>
        <dbReference type="Proteomes" id="UP000002154"/>
    </source>
</evidence>
<keyword evidence="1" id="KW-0472">Membrane</keyword>
<dbReference type="KEGG" id="bwe:BcerKBAB4_4635"/>
<keyword evidence="1" id="KW-1133">Transmembrane helix</keyword>
<sequence length="54" mass="6456">MFISTTMKFHFIVGILWILCTCTLFLYVPLRFQHEVPAFQKYVDWIKSGGRWGE</sequence>
<dbReference type="AlphaFoldDB" id="A9VM16"/>
<dbReference type="Proteomes" id="UP000002154">
    <property type="component" value="Chromosome"/>
</dbReference>
<gene>
    <name evidence="2" type="ordered locus">BcerKBAB4_4635</name>
</gene>